<feature type="region of interest" description="Disordered" evidence="1">
    <location>
        <begin position="320"/>
        <end position="352"/>
    </location>
</feature>
<dbReference type="AlphaFoldDB" id="A0AA39JY91"/>
<evidence type="ECO:0000313" key="2">
    <source>
        <dbReference type="EMBL" id="KAK0448798.1"/>
    </source>
</evidence>
<organism evidence="2 3">
    <name type="scientific">Armillaria borealis</name>
    <dbReference type="NCBI Taxonomy" id="47425"/>
    <lineage>
        <taxon>Eukaryota</taxon>
        <taxon>Fungi</taxon>
        <taxon>Dikarya</taxon>
        <taxon>Basidiomycota</taxon>
        <taxon>Agaricomycotina</taxon>
        <taxon>Agaricomycetes</taxon>
        <taxon>Agaricomycetidae</taxon>
        <taxon>Agaricales</taxon>
        <taxon>Marasmiineae</taxon>
        <taxon>Physalacriaceae</taxon>
        <taxon>Armillaria</taxon>
    </lineage>
</organism>
<gene>
    <name evidence="2" type="ORF">EV421DRAFT_1900501</name>
</gene>
<dbReference type="EMBL" id="JAUEPT010000009">
    <property type="protein sequence ID" value="KAK0448798.1"/>
    <property type="molecule type" value="Genomic_DNA"/>
</dbReference>
<dbReference type="PANTHER" id="PTHR33099">
    <property type="entry name" value="FE2OG DIOXYGENASE DOMAIN-CONTAINING PROTEIN"/>
    <property type="match status" value="1"/>
</dbReference>
<keyword evidence="3" id="KW-1185">Reference proteome</keyword>
<sequence>MPPNTRRERRRSAPSDRRILVDIEDTLDDDLGIHRVPFTYSREYGMDTPNPFVHIRGFGKIGLPLSERDAQALISFHEKDASQPTNSCEFSNCDVRFMNPQWEKWVENTVAKDARTLLGLPPCECEFGKMMLLSAGSAAPSLQSFRQSRASDDRLVFGTVEILLPSWFTGGDVTVAYPAIPYEWTTTSPEESHFSTPVLGFRAGAVQTIAPLRSGYRLSLTYNLVHSGNDSHPPTPSDLAAAKEKLRGILNTWKTDALSPEVIPIKLAHKYTAGPSFSSMSLCHPDGMLLSCLQSLTADLHLQLLIVHVEHHRSSFVSIQGDDHSDIEDEEDSIRPTQRFYSGSDSAEKSSGGMVVKQVVDMEGMPVTVDNLDFPAQNIIHDVYKVEEEDRSGWEQDYMRGRPDFKDFDCNVNDKDEVTGDYLEVWKDTLLVLCRDPSWTIRAGDVFDYVCDHLESSQSPTAGTNEIKLVDALLRCCKNPQPRKRPAADKETKLKRAAVLLVKVASRWNDIDLFFKAAEACDIRRKINRIGSDGFVTAYHTFPWLSVKAFFSDAITQGESNPDRTDVLRALKQAAEVKADADVVKWCQEIEESVYLNLKPVDETQVNWLVELIKERGVSFFRDRFFESFKCDQNLSVRFWLSLSQNLVQNQHAFDSLARETFDALISELAALAVQCLPAFPLKEEVAPPPAEKHVYEDPDDSGIDSDENAVAPEYQMDIDLIKDIIGLCTQTNNLKHCGTYFDAVHHASRDALGSGQKYPPWHFYRSLAPEIDALLTSTPDVDASSDPWASFFQAAAQILVCHSPLTADSDLKLLTMTITRAGGVMTLETILTAEVVADLTKKDLPSFERLVVHLFSNLLPTPSASISRQSLAGIIFSCVQAVIENAPISTVKKVEKLLKFCFTVGIGRQSYPLVLDRILAQSAANDPEENTYLKDVLVPMILHLKSILTDHGISLIEQPCKTFCLTVMQRYTSIIVGKKPPHTIHTALTSFGCGCNYCDDVKAFFKNGVQLTYHVCAVAKVRAHVEEKLKTQRVRIEAAGVEWYTLRTGSPHSLVITKPEIMSLYPTWEINSRRGVELLDEMGDEKTQKVILGEHYLWIHDALHGGPGTSDTLHIESLPSRLLAPSGIKRMFDDDIDSEDGSEKKKIKLEE</sequence>
<feature type="compositionally biased region" description="Polar residues" evidence="1">
    <location>
        <begin position="335"/>
        <end position="345"/>
    </location>
</feature>
<evidence type="ECO:0000256" key="1">
    <source>
        <dbReference type="SAM" id="MobiDB-lite"/>
    </source>
</evidence>
<protein>
    <submittedName>
        <fullName evidence="2">Uncharacterized protein</fullName>
    </submittedName>
</protein>
<comment type="caution">
    <text evidence="2">The sequence shown here is derived from an EMBL/GenBank/DDBJ whole genome shotgun (WGS) entry which is preliminary data.</text>
</comment>
<dbReference type="Proteomes" id="UP001175226">
    <property type="component" value="Unassembled WGS sequence"/>
</dbReference>
<evidence type="ECO:0000313" key="3">
    <source>
        <dbReference type="Proteomes" id="UP001175226"/>
    </source>
</evidence>
<dbReference type="PANTHER" id="PTHR33099:SF7">
    <property type="entry name" value="MYND-TYPE DOMAIN-CONTAINING PROTEIN"/>
    <property type="match status" value="1"/>
</dbReference>
<reference evidence="2" key="1">
    <citation type="submission" date="2023-06" db="EMBL/GenBank/DDBJ databases">
        <authorList>
            <consortium name="Lawrence Berkeley National Laboratory"/>
            <person name="Ahrendt S."/>
            <person name="Sahu N."/>
            <person name="Indic B."/>
            <person name="Wong-Bajracharya J."/>
            <person name="Merenyi Z."/>
            <person name="Ke H.-M."/>
            <person name="Monk M."/>
            <person name="Kocsube S."/>
            <person name="Drula E."/>
            <person name="Lipzen A."/>
            <person name="Balint B."/>
            <person name="Henrissat B."/>
            <person name="Andreopoulos B."/>
            <person name="Martin F.M."/>
            <person name="Harder C.B."/>
            <person name="Rigling D."/>
            <person name="Ford K.L."/>
            <person name="Foster G.D."/>
            <person name="Pangilinan J."/>
            <person name="Papanicolaou A."/>
            <person name="Barry K."/>
            <person name="LaButti K."/>
            <person name="Viragh M."/>
            <person name="Koriabine M."/>
            <person name="Yan M."/>
            <person name="Riley R."/>
            <person name="Champramary S."/>
            <person name="Plett K.L."/>
            <person name="Tsai I.J."/>
            <person name="Slot J."/>
            <person name="Sipos G."/>
            <person name="Plett J."/>
            <person name="Nagy L.G."/>
            <person name="Grigoriev I.V."/>
        </authorList>
    </citation>
    <scope>NUCLEOTIDE SEQUENCE</scope>
    <source>
        <strain evidence="2">FPL87.14</strain>
    </source>
</reference>
<accession>A0AA39JY91</accession>
<name>A0AA39JY91_9AGAR</name>
<proteinExistence type="predicted"/>